<dbReference type="RefSeq" id="WP_089410853.1">
    <property type="nucleotide sequence ID" value="NZ_FZQA01000001.1"/>
</dbReference>
<dbReference type="GO" id="GO:0016747">
    <property type="term" value="F:acyltransferase activity, transferring groups other than amino-acyl groups"/>
    <property type="evidence" value="ECO:0007669"/>
    <property type="project" value="InterPro"/>
</dbReference>
<sequence>MSLRLETERLLLRPLAPEDVDAYCAMMAHPDAARFLTPDGKPQDRPAAWRGFATLIGHWAIRGYGMFAVVEKDSGDVVGRVGPWMPEGWPGLECGWGIAPERWGRGYAPEAAVAAIRWTFDRFPDLPRIISVIDPRNENSQAVARKIGQEKTGEAFSFWGLSLDIWAVEREAWLARFG</sequence>
<dbReference type="Gene3D" id="3.40.630.30">
    <property type="match status" value="1"/>
</dbReference>
<dbReference type="InterPro" id="IPR000182">
    <property type="entry name" value="GNAT_dom"/>
</dbReference>
<dbReference type="InterPro" id="IPR016181">
    <property type="entry name" value="Acyl_CoA_acyltransferase"/>
</dbReference>
<proteinExistence type="predicted"/>
<reference evidence="2 3" key="1">
    <citation type="submission" date="2017-07" db="EMBL/GenBank/DDBJ databases">
        <authorList>
            <person name="Sun Z.S."/>
            <person name="Albrecht U."/>
            <person name="Echele G."/>
            <person name="Lee C.C."/>
        </authorList>
    </citation>
    <scope>NUCLEOTIDE SEQUENCE [LARGE SCALE GENOMIC DNA]</scope>
    <source>
        <strain evidence="2 3">CGMCC 1.12710</strain>
    </source>
</reference>
<dbReference type="Pfam" id="PF13302">
    <property type="entry name" value="Acetyltransf_3"/>
    <property type="match status" value="1"/>
</dbReference>
<dbReference type="Proteomes" id="UP000198346">
    <property type="component" value="Unassembled WGS sequence"/>
</dbReference>
<keyword evidence="3" id="KW-1185">Reference proteome</keyword>
<protein>
    <submittedName>
        <fullName evidence="2">Protein N-acetyltransferase, RimJ/RimL family</fullName>
    </submittedName>
</protein>
<name>A0A239PJM8_9PROT</name>
<dbReference type="InterPro" id="IPR051531">
    <property type="entry name" value="N-acetyltransferase"/>
</dbReference>
<accession>A0A239PJM8</accession>
<dbReference type="PROSITE" id="PS51186">
    <property type="entry name" value="GNAT"/>
    <property type="match status" value="1"/>
</dbReference>
<dbReference type="PANTHER" id="PTHR43792:SF1">
    <property type="entry name" value="N-ACETYLTRANSFERASE DOMAIN-CONTAINING PROTEIN"/>
    <property type="match status" value="1"/>
</dbReference>
<evidence type="ECO:0000313" key="2">
    <source>
        <dbReference type="EMBL" id="SNT67847.1"/>
    </source>
</evidence>
<keyword evidence="2" id="KW-0808">Transferase</keyword>
<gene>
    <name evidence="2" type="ORF">SAMN06297382_0340</name>
</gene>
<organism evidence="2 3">
    <name type="scientific">Amphiplicatus metriothermophilus</name>
    <dbReference type="NCBI Taxonomy" id="1519374"/>
    <lineage>
        <taxon>Bacteria</taxon>
        <taxon>Pseudomonadati</taxon>
        <taxon>Pseudomonadota</taxon>
        <taxon>Alphaproteobacteria</taxon>
        <taxon>Parvularculales</taxon>
        <taxon>Parvularculaceae</taxon>
        <taxon>Amphiplicatus</taxon>
    </lineage>
</organism>
<evidence type="ECO:0000313" key="3">
    <source>
        <dbReference type="Proteomes" id="UP000198346"/>
    </source>
</evidence>
<evidence type="ECO:0000259" key="1">
    <source>
        <dbReference type="PROSITE" id="PS51186"/>
    </source>
</evidence>
<dbReference type="AlphaFoldDB" id="A0A239PJM8"/>
<dbReference type="OrthoDB" id="6293260at2"/>
<dbReference type="PANTHER" id="PTHR43792">
    <property type="entry name" value="GNAT FAMILY, PUTATIVE (AFU_ORTHOLOGUE AFUA_3G00765)-RELATED-RELATED"/>
    <property type="match status" value="1"/>
</dbReference>
<dbReference type="EMBL" id="FZQA01000001">
    <property type="protein sequence ID" value="SNT67847.1"/>
    <property type="molecule type" value="Genomic_DNA"/>
</dbReference>
<dbReference type="SUPFAM" id="SSF55729">
    <property type="entry name" value="Acyl-CoA N-acyltransferases (Nat)"/>
    <property type="match status" value="1"/>
</dbReference>
<feature type="domain" description="N-acetyltransferase" evidence="1">
    <location>
        <begin position="10"/>
        <end position="175"/>
    </location>
</feature>